<feature type="compositionally biased region" description="Basic and acidic residues" evidence="1">
    <location>
        <begin position="652"/>
        <end position="664"/>
    </location>
</feature>
<feature type="compositionally biased region" description="Low complexity" evidence="1">
    <location>
        <begin position="591"/>
        <end position="605"/>
    </location>
</feature>
<keyword evidence="2" id="KW-1133">Transmembrane helix</keyword>
<feature type="transmembrane region" description="Helical" evidence="2">
    <location>
        <begin position="264"/>
        <end position="281"/>
    </location>
</feature>
<dbReference type="EMBL" id="NHYD01002088">
    <property type="protein sequence ID" value="PPQ88396.1"/>
    <property type="molecule type" value="Genomic_DNA"/>
</dbReference>
<feature type="region of interest" description="Disordered" evidence="1">
    <location>
        <begin position="587"/>
        <end position="664"/>
    </location>
</feature>
<evidence type="ECO:0000256" key="1">
    <source>
        <dbReference type="SAM" id="MobiDB-lite"/>
    </source>
</evidence>
<feature type="transmembrane region" description="Helical" evidence="2">
    <location>
        <begin position="20"/>
        <end position="43"/>
    </location>
</feature>
<keyword evidence="2" id="KW-0472">Membrane</keyword>
<accession>A0A409XCC2</accession>
<feature type="transmembrane region" description="Helical" evidence="2">
    <location>
        <begin position="84"/>
        <end position="111"/>
    </location>
</feature>
<dbReference type="InParanoid" id="A0A409XCC2"/>
<feature type="transmembrane region" description="Helical" evidence="2">
    <location>
        <begin position="208"/>
        <end position="229"/>
    </location>
</feature>
<evidence type="ECO:0000313" key="4">
    <source>
        <dbReference type="Proteomes" id="UP000283269"/>
    </source>
</evidence>
<proteinExistence type="predicted"/>
<feature type="compositionally biased region" description="Polar residues" evidence="1">
    <location>
        <begin position="472"/>
        <end position="481"/>
    </location>
</feature>
<evidence type="ECO:0008006" key="5">
    <source>
        <dbReference type="Google" id="ProtNLM"/>
    </source>
</evidence>
<feature type="compositionally biased region" description="Basic residues" evidence="1">
    <location>
        <begin position="623"/>
        <end position="633"/>
    </location>
</feature>
<name>A0A409XCC2_PSICY</name>
<reference evidence="3 4" key="1">
    <citation type="journal article" date="2018" name="Evol. Lett.">
        <title>Horizontal gene cluster transfer increased hallucinogenic mushroom diversity.</title>
        <authorList>
            <person name="Reynolds H.T."/>
            <person name="Vijayakumar V."/>
            <person name="Gluck-Thaler E."/>
            <person name="Korotkin H.B."/>
            <person name="Matheny P.B."/>
            <person name="Slot J.C."/>
        </authorList>
    </citation>
    <scope>NUCLEOTIDE SEQUENCE [LARGE SCALE GENOMIC DNA]</scope>
    <source>
        <strain evidence="3 4">2631</strain>
    </source>
</reference>
<feature type="region of interest" description="Disordered" evidence="1">
    <location>
        <begin position="499"/>
        <end position="518"/>
    </location>
</feature>
<feature type="compositionally biased region" description="Basic and acidic residues" evidence="1">
    <location>
        <begin position="400"/>
        <end position="409"/>
    </location>
</feature>
<feature type="compositionally biased region" description="Low complexity" evidence="1">
    <location>
        <begin position="634"/>
        <end position="645"/>
    </location>
</feature>
<organism evidence="3 4">
    <name type="scientific">Psilocybe cyanescens</name>
    <dbReference type="NCBI Taxonomy" id="93625"/>
    <lineage>
        <taxon>Eukaryota</taxon>
        <taxon>Fungi</taxon>
        <taxon>Dikarya</taxon>
        <taxon>Basidiomycota</taxon>
        <taxon>Agaricomycotina</taxon>
        <taxon>Agaricomycetes</taxon>
        <taxon>Agaricomycetidae</taxon>
        <taxon>Agaricales</taxon>
        <taxon>Agaricineae</taxon>
        <taxon>Strophariaceae</taxon>
        <taxon>Psilocybe</taxon>
    </lineage>
</organism>
<protein>
    <recommendedName>
        <fullName evidence="5">DUF4203 domain-containing protein</fullName>
    </recommendedName>
</protein>
<dbReference type="OrthoDB" id="3364886at2759"/>
<evidence type="ECO:0000256" key="2">
    <source>
        <dbReference type="SAM" id="Phobius"/>
    </source>
</evidence>
<evidence type="ECO:0000313" key="3">
    <source>
        <dbReference type="EMBL" id="PPQ88396.1"/>
    </source>
</evidence>
<feature type="compositionally biased region" description="Low complexity" evidence="1">
    <location>
        <begin position="427"/>
        <end position="438"/>
    </location>
</feature>
<keyword evidence="2" id="KW-0812">Transmembrane</keyword>
<comment type="caution">
    <text evidence="3">The sequence shown here is derived from an EMBL/GenBank/DDBJ whole genome shotgun (WGS) entry which is preliminary data.</text>
</comment>
<dbReference type="Proteomes" id="UP000283269">
    <property type="component" value="Unassembled WGS sequence"/>
</dbReference>
<feature type="transmembrane region" description="Helical" evidence="2">
    <location>
        <begin position="148"/>
        <end position="169"/>
    </location>
</feature>
<feature type="transmembrane region" description="Helical" evidence="2">
    <location>
        <begin position="123"/>
        <end position="141"/>
    </location>
</feature>
<gene>
    <name evidence="3" type="ORF">CVT25_011275</name>
</gene>
<feature type="compositionally biased region" description="Acidic residues" evidence="1">
    <location>
        <begin position="509"/>
        <end position="518"/>
    </location>
</feature>
<sequence length="680" mass="74698">MASSTTSSQLTPLLSTKPYLLVYALPLLFISLLLTFSGTFLTLDRSRSFPPTDGAVKDGKGYAALSKPGALSFDKTKRTRRFNWILEGGIGGLAGGYAFGLHFATALAVLIPATTSSAGLSPKSFLAIWVLTCVITTPLAGRYYYIAFFFFGLSGGTLTALALCIITHPTLLSRVILVGIFLPLFTSLVLFTAIVPIPRLTTNFLHPLLRLCTASTGSFGIVLSIALLLNPKEESWANAWERLYMANGAPDGAMWSSSKEQGLSAVYAVFLFSGMAVDWALRRKIGECPDEKWDKYLAHYAANLPNRPDRAGTFQPLTTFWDRLFPAPAPVVPFEKEIIFNETDMKAKVPQPLPVTMHNMSPGKLERGMELTSVPTSTELLKKKRSKAHKGGWRMTGVNGERKERKPVKFGEMSDDSDSDDDKTKKASSSSSPVSASPILRSHYPERKWTLTDARHFTSSSSTPTLVGMAGKNTSSSSSDARLDTLNTLDYDQEIAQLKRQRKKHGGEDDRDDLDYSDYDDNLAGQRILFRTRTIEEQAEWSPAFLTRHQSARRAGSGHLAAPAPVPATPSLIKAIDRLAMAQREAFGNASKPTSTSTPITTTPTVPHASSAAAPNQKATRPAPRRSTSRRRSNSQSRRQQPVSPEDADMGDAIRVDETDAERAPRWEEFWREVRVKAQT</sequence>
<feature type="region of interest" description="Disordered" evidence="1">
    <location>
        <begin position="382"/>
        <end position="481"/>
    </location>
</feature>
<feature type="transmembrane region" description="Helical" evidence="2">
    <location>
        <begin position="175"/>
        <end position="196"/>
    </location>
</feature>
<dbReference type="AlphaFoldDB" id="A0A409XCC2"/>
<keyword evidence="4" id="KW-1185">Reference proteome</keyword>
<feature type="compositionally biased region" description="Basic residues" evidence="1">
    <location>
        <begin position="382"/>
        <end position="392"/>
    </location>
</feature>
<feature type="compositionally biased region" description="Basic and acidic residues" evidence="1">
    <location>
        <begin position="443"/>
        <end position="456"/>
    </location>
</feature>